<accession>A0ABR7N7Z1</accession>
<dbReference type="PANTHER" id="PTHR33221:SF5">
    <property type="entry name" value="HTH-TYPE TRANSCRIPTIONAL REGULATOR ISCR"/>
    <property type="match status" value="1"/>
</dbReference>
<dbReference type="NCBIfam" id="TIGR00738">
    <property type="entry name" value="rrf2_super"/>
    <property type="match status" value="1"/>
</dbReference>
<dbReference type="Proteomes" id="UP000657421">
    <property type="component" value="Unassembled WGS sequence"/>
</dbReference>
<dbReference type="PROSITE" id="PS51197">
    <property type="entry name" value="HTH_RRF2_2"/>
    <property type="match status" value="1"/>
</dbReference>
<keyword evidence="1" id="KW-0238">DNA-binding</keyword>
<gene>
    <name evidence="2" type="ORF">H8716_02420</name>
</gene>
<dbReference type="Pfam" id="PF02082">
    <property type="entry name" value="Rrf2"/>
    <property type="match status" value="1"/>
</dbReference>
<name>A0ABR7N7Z1_9FIRM</name>
<dbReference type="InterPro" id="IPR036390">
    <property type="entry name" value="WH_DNA-bd_sf"/>
</dbReference>
<evidence type="ECO:0000313" key="2">
    <source>
        <dbReference type="EMBL" id="MBC8571947.1"/>
    </source>
</evidence>
<organism evidence="2 3">
    <name type="scientific">Jingyaoa shaoxingensis</name>
    <dbReference type="NCBI Taxonomy" id="2763671"/>
    <lineage>
        <taxon>Bacteria</taxon>
        <taxon>Bacillati</taxon>
        <taxon>Bacillota</taxon>
        <taxon>Clostridia</taxon>
        <taxon>Lachnospirales</taxon>
        <taxon>Lachnospiraceae</taxon>
        <taxon>Jingyaoa</taxon>
    </lineage>
</organism>
<sequence length="146" mass="16447">MNLSSRSRYGIRALMDLAVNARESCVQLGDIAARNDISVKYLEQIFMALRKGGMIRSIKGPQGGYLLAKKPGEILLSELIRLLDGDYLLEKEFLGDGENLASKVIQEKIIDPANCWVSEFLEHLTLQNLVDAYEQELSSSQDMYYI</sequence>
<dbReference type="RefSeq" id="WP_249306939.1">
    <property type="nucleotide sequence ID" value="NZ_JACRSZ010000001.1"/>
</dbReference>
<keyword evidence="3" id="KW-1185">Reference proteome</keyword>
<dbReference type="InterPro" id="IPR000944">
    <property type="entry name" value="Tscrpt_reg_Rrf2"/>
</dbReference>
<dbReference type="EMBL" id="JACRSZ010000001">
    <property type="protein sequence ID" value="MBC8571947.1"/>
    <property type="molecule type" value="Genomic_DNA"/>
</dbReference>
<dbReference type="SUPFAM" id="SSF46785">
    <property type="entry name" value="Winged helix' DNA-binding domain"/>
    <property type="match status" value="1"/>
</dbReference>
<proteinExistence type="predicted"/>
<reference evidence="2 3" key="1">
    <citation type="submission" date="2020-08" db="EMBL/GenBank/DDBJ databases">
        <title>Genome public.</title>
        <authorList>
            <person name="Liu C."/>
            <person name="Sun Q."/>
        </authorList>
    </citation>
    <scope>NUCLEOTIDE SEQUENCE [LARGE SCALE GENOMIC DNA]</scope>
    <source>
        <strain evidence="2 3">NSJ-46</strain>
    </source>
</reference>
<dbReference type="InterPro" id="IPR036388">
    <property type="entry name" value="WH-like_DNA-bd_sf"/>
</dbReference>
<dbReference type="PANTHER" id="PTHR33221">
    <property type="entry name" value="WINGED HELIX-TURN-HELIX TRANSCRIPTIONAL REGULATOR, RRF2 FAMILY"/>
    <property type="match status" value="1"/>
</dbReference>
<protein>
    <submittedName>
        <fullName evidence="2">Rrf2 family transcriptional regulator</fullName>
    </submittedName>
</protein>
<evidence type="ECO:0000313" key="3">
    <source>
        <dbReference type="Proteomes" id="UP000657421"/>
    </source>
</evidence>
<dbReference type="Gene3D" id="1.10.10.10">
    <property type="entry name" value="Winged helix-like DNA-binding domain superfamily/Winged helix DNA-binding domain"/>
    <property type="match status" value="1"/>
</dbReference>
<comment type="caution">
    <text evidence="2">The sequence shown here is derived from an EMBL/GenBank/DDBJ whole genome shotgun (WGS) entry which is preliminary data.</text>
</comment>
<evidence type="ECO:0000256" key="1">
    <source>
        <dbReference type="ARBA" id="ARBA00023125"/>
    </source>
</evidence>